<accession>A0AA97F7E5</accession>
<dbReference type="InterPro" id="IPR029044">
    <property type="entry name" value="Nucleotide-diphossugar_trans"/>
</dbReference>
<keyword evidence="6" id="KW-1185">Reference proteome</keyword>
<dbReference type="Proteomes" id="UP001302429">
    <property type="component" value="Chromosome"/>
</dbReference>
<evidence type="ECO:0000256" key="2">
    <source>
        <dbReference type="ARBA" id="ARBA00022695"/>
    </source>
</evidence>
<dbReference type="Gene3D" id="3.90.550.10">
    <property type="entry name" value="Spore Coat Polysaccharide Biosynthesis Protein SpsA, Chain A"/>
    <property type="match status" value="1"/>
</dbReference>
<dbReference type="SUPFAM" id="SSF53448">
    <property type="entry name" value="Nucleotide-diphospho-sugar transferases"/>
    <property type="match status" value="1"/>
</dbReference>
<evidence type="ECO:0000313" key="5">
    <source>
        <dbReference type="EMBL" id="WOE74856.1"/>
    </source>
</evidence>
<keyword evidence="1" id="KW-0808">Transferase</keyword>
<dbReference type="InterPro" id="IPR050065">
    <property type="entry name" value="GlmU-like"/>
</dbReference>
<dbReference type="PANTHER" id="PTHR43584:SF8">
    <property type="entry name" value="N-ACETYLMURAMATE ALPHA-1-PHOSPHATE URIDYLYLTRANSFERASE"/>
    <property type="match status" value="1"/>
</dbReference>
<name>A0AA97F7E5_9SPHN</name>
<keyword evidence="3" id="KW-0460">Magnesium</keyword>
<dbReference type="EMBL" id="CP136594">
    <property type="protein sequence ID" value="WOE74856.1"/>
    <property type="molecule type" value="Genomic_DNA"/>
</dbReference>
<evidence type="ECO:0000259" key="4">
    <source>
        <dbReference type="Pfam" id="PF12804"/>
    </source>
</evidence>
<dbReference type="Pfam" id="PF12804">
    <property type="entry name" value="NTP_transf_3"/>
    <property type="match status" value="1"/>
</dbReference>
<dbReference type="PANTHER" id="PTHR43584">
    <property type="entry name" value="NUCLEOTIDYL TRANSFERASE"/>
    <property type="match status" value="1"/>
</dbReference>
<dbReference type="KEGG" id="acoa:RB602_13585"/>
<organism evidence="5 6">
    <name type="scientific">Alterisphingorhabdus coralli</name>
    <dbReference type="NCBI Taxonomy" id="3071408"/>
    <lineage>
        <taxon>Bacteria</taxon>
        <taxon>Pseudomonadati</taxon>
        <taxon>Pseudomonadota</taxon>
        <taxon>Alphaproteobacteria</taxon>
        <taxon>Sphingomonadales</taxon>
        <taxon>Sphingomonadaceae</taxon>
        <taxon>Alterisphingorhabdus (ex Yan et al. 2024)</taxon>
    </lineage>
</organism>
<dbReference type="InterPro" id="IPR025877">
    <property type="entry name" value="MobA-like_NTP_Trfase"/>
</dbReference>
<proteinExistence type="predicted"/>
<dbReference type="RefSeq" id="WP_317081251.1">
    <property type="nucleotide sequence ID" value="NZ_CP136594.1"/>
</dbReference>
<dbReference type="AlphaFoldDB" id="A0AA97F7E5"/>
<sequence length="278" mass="30011">MATAQTPSSAAAAAANSPTLLILAGKRDGKLDPLAEKAGVSHKCRVPIQGKPLLQWVLEAAGEAWPDNLIIISIHDPEVIADLPAVVALKKAGRLTICEAQAGIVESVEAAVAESGNRFPLLITTGDNVLATPESLREIHDHGIATGSGAVLAVARREDILAAHPEGQRKFYEFRDVAIANCNAYWLGNAHAMRAAEAFRQGGQFIKTRGRIAQAFGILNLIRFKLGWWSLDQIMGTLSRRFGVKITAHVYDDGAYAVDVDNQRTYDVCEELLAKRKL</sequence>
<dbReference type="GO" id="GO:0016779">
    <property type="term" value="F:nucleotidyltransferase activity"/>
    <property type="evidence" value="ECO:0007669"/>
    <property type="project" value="UniProtKB-KW"/>
</dbReference>
<keyword evidence="2" id="KW-0548">Nucleotidyltransferase</keyword>
<protein>
    <submittedName>
        <fullName evidence="5">Nucleotidyltransferase family protein</fullName>
    </submittedName>
</protein>
<gene>
    <name evidence="5" type="ORF">RB602_13585</name>
</gene>
<evidence type="ECO:0000256" key="1">
    <source>
        <dbReference type="ARBA" id="ARBA00022679"/>
    </source>
</evidence>
<feature type="domain" description="MobA-like NTP transferase" evidence="4">
    <location>
        <begin position="39"/>
        <end position="159"/>
    </location>
</feature>
<evidence type="ECO:0000313" key="6">
    <source>
        <dbReference type="Proteomes" id="UP001302429"/>
    </source>
</evidence>
<reference evidence="5 6" key="1">
    <citation type="submission" date="2023-10" db="EMBL/GenBank/DDBJ databases">
        <title>Complete genome sequence of a Sphingomonadaceae bacterium.</title>
        <authorList>
            <person name="Yan C."/>
        </authorList>
    </citation>
    <scope>NUCLEOTIDE SEQUENCE [LARGE SCALE GENOMIC DNA]</scope>
    <source>
        <strain evidence="5 6">SCSIO 66989</strain>
    </source>
</reference>
<evidence type="ECO:0000256" key="3">
    <source>
        <dbReference type="ARBA" id="ARBA00022842"/>
    </source>
</evidence>